<sequence length="173" mass="20045">MSTLTHLLALVKKNENVLYMKDLKSRLKEKNIFVKIRVLKSPKGTVKIPRSIGSFEKYSATMPSCKVAIRLPDPYFCRSKLASMAFDQKIESVLEELTAIENVFQIRMRRFPHEQGFVNKMLKTIVRTSFLQEKSVGKLEYSWSSITGTGVCLMRLRTIPNLLARWKRVLELF</sequence>
<keyword evidence="2" id="KW-1185">Reference proteome</keyword>
<reference evidence="1 2" key="1">
    <citation type="submission" date="2012-05" db="EMBL/GenBank/DDBJ databases">
        <title>Recombination and specialization in a pathogen metapopulation.</title>
        <authorList>
            <person name="Gardiner A."/>
            <person name="Kemen E."/>
            <person name="Schultz-Larsen T."/>
            <person name="MacLean D."/>
            <person name="Van Oosterhout C."/>
            <person name="Jones J.D.G."/>
        </authorList>
    </citation>
    <scope>NUCLEOTIDE SEQUENCE [LARGE SCALE GENOMIC DNA]</scope>
    <source>
        <strain evidence="1 2">Ac Nc2</strain>
    </source>
</reference>
<proteinExistence type="predicted"/>
<comment type="caution">
    <text evidence="1">The sequence shown here is derived from an EMBL/GenBank/DDBJ whole genome shotgun (WGS) entry which is preliminary data.</text>
</comment>
<gene>
    <name evidence="1" type="ORF">BN9_044360</name>
</gene>
<organism evidence="1 2">
    <name type="scientific">Albugo candida</name>
    <dbReference type="NCBI Taxonomy" id="65357"/>
    <lineage>
        <taxon>Eukaryota</taxon>
        <taxon>Sar</taxon>
        <taxon>Stramenopiles</taxon>
        <taxon>Oomycota</taxon>
        <taxon>Peronosporomycetes</taxon>
        <taxon>Albuginales</taxon>
        <taxon>Albuginaceae</taxon>
        <taxon>Albugo</taxon>
    </lineage>
</organism>
<accession>A0A024GBD8</accession>
<name>A0A024GBD8_9STRA</name>
<evidence type="ECO:0000313" key="1">
    <source>
        <dbReference type="EMBL" id="CCI43652.1"/>
    </source>
</evidence>
<dbReference type="InParanoid" id="A0A024GBD8"/>
<evidence type="ECO:0000313" key="2">
    <source>
        <dbReference type="Proteomes" id="UP000053237"/>
    </source>
</evidence>
<dbReference type="Proteomes" id="UP000053237">
    <property type="component" value="Unassembled WGS sequence"/>
</dbReference>
<dbReference type="EMBL" id="CAIX01000053">
    <property type="protein sequence ID" value="CCI43652.1"/>
    <property type="molecule type" value="Genomic_DNA"/>
</dbReference>
<dbReference type="AlphaFoldDB" id="A0A024GBD8"/>
<protein>
    <submittedName>
        <fullName evidence="1">Uncharacterized protein</fullName>
    </submittedName>
</protein>